<feature type="transmembrane region" description="Helical" evidence="7">
    <location>
        <begin position="159"/>
        <end position="192"/>
    </location>
</feature>
<evidence type="ECO:0000256" key="7">
    <source>
        <dbReference type="SAM" id="Phobius"/>
    </source>
</evidence>
<feature type="transmembrane region" description="Helical" evidence="7">
    <location>
        <begin position="35"/>
        <end position="59"/>
    </location>
</feature>
<dbReference type="Proteomes" id="UP000243297">
    <property type="component" value="Unassembled WGS sequence"/>
</dbReference>
<reference evidence="9" key="1">
    <citation type="submission" date="2017-02" db="EMBL/GenBank/DDBJ databases">
        <authorList>
            <person name="Varghese N."/>
            <person name="Submissions S."/>
        </authorList>
    </citation>
    <scope>NUCLEOTIDE SEQUENCE [LARGE SCALE GENOMIC DNA]</scope>
    <source>
        <strain evidence="9">ATCC 25662</strain>
    </source>
</reference>
<comment type="subcellular location">
    <subcellularLocation>
        <location evidence="1">Cell membrane</location>
        <topology evidence="1">Multi-pass membrane protein</topology>
    </subcellularLocation>
</comment>
<feature type="transmembrane region" description="Helical" evidence="7">
    <location>
        <begin position="387"/>
        <end position="405"/>
    </location>
</feature>
<feature type="transmembrane region" description="Helical" evidence="7">
    <location>
        <begin position="221"/>
        <end position="239"/>
    </location>
</feature>
<evidence type="ECO:0000256" key="4">
    <source>
        <dbReference type="ARBA" id="ARBA00022692"/>
    </source>
</evidence>
<keyword evidence="5 7" id="KW-1133">Transmembrane helix</keyword>
<sequence>MDKKSYGEFLKDKNFLLYLSANLINRFGDSLDSIAFTWIIYTITGSAFWSALIFGINRLPTILLQPFIGVYVDKLNKKMILIGSDIVRGICVTIIAIGIYSGWLNEYHLLFATIIISTAEAFRMPAAASMLPSLLSPDKFEQGVSLNNGLMRTIEFSGLASAGVIIGLFGMLSAVIIDTITFFICALLMVFVKMKPKVHQVLEESEHYFDRLKEGFSIIKNNKVITYILILATFMNGIYAPLNALEAPLVKEILHSGEIMLSVIGLSLTLGGVMGSFLFPKVKKKLTEYRLIRLGAFALIIMYLGPLIFGRLIANDKLMYFVVFVFGVFCGGAVALLYTFVGVLTIQSVKPEYLGRINSIIYALSSASIPVASFLVSLAVNVMSTEMVLMGCALISIIFFFTMCSKRVYLAMMKRN</sequence>
<keyword evidence="3" id="KW-1003">Cell membrane</keyword>
<protein>
    <submittedName>
        <fullName evidence="8">MFS-type transporter involved in bile tolerance, Atg22 family</fullName>
    </submittedName>
</protein>
<evidence type="ECO:0000313" key="8">
    <source>
        <dbReference type="EMBL" id="SJZ78761.1"/>
    </source>
</evidence>
<dbReference type="Pfam" id="PF05977">
    <property type="entry name" value="MFS_3"/>
    <property type="match status" value="1"/>
</dbReference>
<keyword evidence="6 7" id="KW-0472">Membrane</keyword>
<dbReference type="SUPFAM" id="SSF103473">
    <property type="entry name" value="MFS general substrate transporter"/>
    <property type="match status" value="1"/>
</dbReference>
<proteinExistence type="predicted"/>
<evidence type="ECO:0000313" key="9">
    <source>
        <dbReference type="Proteomes" id="UP000243297"/>
    </source>
</evidence>
<dbReference type="PANTHER" id="PTHR23513">
    <property type="entry name" value="INTEGRAL MEMBRANE EFFLUX PROTEIN-RELATED"/>
    <property type="match status" value="1"/>
</dbReference>
<dbReference type="AlphaFoldDB" id="A0A1T4NHG0"/>
<name>A0A1T4NHG0_9FIRM</name>
<dbReference type="RefSeq" id="WP_078712032.1">
    <property type="nucleotide sequence ID" value="NZ_FUWY01000004.1"/>
</dbReference>
<dbReference type="CDD" id="cd06173">
    <property type="entry name" value="MFS_MefA_like"/>
    <property type="match status" value="1"/>
</dbReference>
<evidence type="ECO:0000256" key="2">
    <source>
        <dbReference type="ARBA" id="ARBA00022448"/>
    </source>
</evidence>
<dbReference type="PANTHER" id="PTHR23513:SF6">
    <property type="entry name" value="MAJOR FACILITATOR SUPERFAMILY ASSOCIATED DOMAIN-CONTAINING PROTEIN"/>
    <property type="match status" value="1"/>
</dbReference>
<accession>A0A1T4NHG0</accession>
<feature type="transmembrane region" description="Helical" evidence="7">
    <location>
        <begin position="291"/>
        <end position="314"/>
    </location>
</feature>
<evidence type="ECO:0000256" key="1">
    <source>
        <dbReference type="ARBA" id="ARBA00004651"/>
    </source>
</evidence>
<organism evidence="8 9">
    <name type="scientific">Anaerorhabdus furcosa</name>
    <dbReference type="NCBI Taxonomy" id="118967"/>
    <lineage>
        <taxon>Bacteria</taxon>
        <taxon>Bacillati</taxon>
        <taxon>Bacillota</taxon>
        <taxon>Erysipelotrichia</taxon>
        <taxon>Erysipelotrichales</taxon>
        <taxon>Erysipelotrichaceae</taxon>
        <taxon>Anaerorhabdus</taxon>
    </lineage>
</organism>
<feature type="transmembrane region" description="Helical" evidence="7">
    <location>
        <begin position="320"/>
        <end position="347"/>
    </location>
</feature>
<feature type="transmembrane region" description="Helical" evidence="7">
    <location>
        <begin position="259"/>
        <end position="279"/>
    </location>
</feature>
<evidence type="ECO:0000256" key="6">
    <source>
        <dbReference type="ARBA" id="ARBA00023136"/>
    </source>
</evidence>
<dbReference type="STRING" id="118967.SAMN02745191_1639"/>
<evidence type="ECO:0000256" key="5">
    <source>
        <dbReference type="ARBA" id="ARBA00022989"/>
    </source>
</evidence>
<dbReference type="InterPro" id="IPR010290">
    <property type="entry name" value="TM_effector"/>
</dbReference>
<keyword evidence="4 7" id="KW-0812">Transmembrane</keyword>
<dbReference type="EMBL" id="FUWY01000004">
    <property type="protein sequence ID" value="SJZ78761.1"/>
    <property type="molecule type" value="Genomic_DNA"/>
</dbReference>
<keyword evidence="9" id="KW-1185">Reference proteome</keyword>
<dbReference type="Gene3D" id="1.20.1250.20">
    <property type="entry name" value="MFS general substrate transporter like domains"/>
    <property type="match status" value="1"/>
</dbReference>
<dbReference type="OrthoDB" id="9775268at2"/>
<feature type="transmembrane region" description="Helical" evidence="7">
    <location>
        <begin position="80"/>
        <end position="103"/>
    </location>
</feature>
<dbReference type="GO" id="GO:0005886">
    <property type="term" value="C:plasma membrane"/>
    <property type="evidence" value="ECO:0007669"/>
    <property type="project" value="UniProtKB-SubCell"/>
</dbReference>
<feature type="transmembrane region" description="Helical" evidence="7">
    <location>
        <begin position="359"/>
        <end position="381"/>
    </location>
</feature>
<evidence type="ECO:0000256" key="3">
    <source>
        <dbReference type="ARBA" id="ARBA00022475"/>
    </source>
</evidence>
<keyword evidence="2" id="KW-0813">Transport</keyword>
<gene>
    <name evidence="8" type="ORF">SAMN02745191_1639</name>
</gene>
<dbReference type="InterPro" id="IPR036259">
    <property type="entry name" value="MFS_trans_sf"/>
</dbReference>